<dbReference type="AlphaFoldDB" id="A0AA40X0Z0"/>
<gene>
    <name evidence="2" type="ORF">ITX54_08440</name>
</gene>
<comment type="caution">
    <text evidence="2">The sequence shown here is derived from an EMBL/GenBank/DDBJ whole genome shotgun (WGS) entry which is preliminary data.</text>
</comment>
<accession>A0AA40X0Z0</accession>
<reference evidence="2" key="1">
    <citation type="submission" date="2020-11" db="EMBL/GenBank/DDBJ databases">
        <authorList>
            <person name="Lee S.D."/>
        </authorList>
    </citation>
    <scope>NUCLEOTIDE SEQUENCE</scope>
    <source>
        <strain evidence="2">SAP-2</strain>
    </source>
</reference>
<dbReference type="RefSeq" id="WP_056782065.1">
    <property type="nucleotide sequence ID" value="NZ_JADMKS010000003.1"/>
</dbReference>
<keyword evidence="1" id="KW-0175">Coiled coil</keyword>
<sequence length="133" mass="15538">MAKHITGYHEKSILDLINRWPEGKKLTWDNLCDKLVDVIGKRPTRQSLSSHKIISEFFNNKKGKIKLGDVSIVKPANLKIASQRIRRLEAENETLKALNDKYLEQMKVWLYNAHIKQISKEELNNPLPPKYFK</sequence>
<protein>
    <submittedName>
        <fullName evidence="2">Uncharacterized protein</fullName>
    </submittedName>
</protein>
<name>A0AA40X0Z0_9GAMM</name>
<dbReference type="EMBL" id="JADMKS010000003">
    <property type="protein sequence ID" value="MBF6636682.1"/>
    <property type="molecule type" value="Genomic_DNA"/>
</dbReference>
<proteinExistence type="predicted"/>
<evidence type="ECO:0000313" key="2">
    <source>
        <dbReference type="EMBL" id="MBF6636682.1"/>
    </source>
</evidence>
<dbReference type="Proteomes" id="UP000705283">
    <property type="component" value="Unassembled WGS sequence"/>
</dbReference>
<evidence type="ECO:0000256" key="1">
    <source>
        <dbReference type="SAM" id="Coils"/>
    </source>
</evidence>
<evidence type="ECO:0000313" key="3">
    <source>
        <dbReference type="Proteomes" id="UP000705283"/>
    </source>
</evidence>
<feature type="coiled-coil region" evidence="1">
    <location>
        <begin position="78"/>
        <end position="105"/>
    </location>
</feature>
<organism evidence="2 3">
    <name type="scientific">Rouxiella silvae</name>
    <dbReference type="NCBI Taxonomy" id="1646373"/>
    <lineage>
        <taxon>Bacteria</taxon>
        <taxon>Pseudomonadati</taxon>
        <taxon>Pseudomonadota</taxon>
        <taxon>Gammaproteobacteria</taxon>
        <taxon>Enterobacterales</taxon>
        <taxon>Yersiniaceae</taxon>
        <taxon>Rouxiella</taxon>
    </lineage>
</organism>
<reference evidence="2" key="2">
    <citation type="submission" date="2022-09" db="EMBL/GenBank/DDBJ databases">
        <title>Rouxiella aceris sp. nov., isolated from tree sap and emended description of the genus Rhouxiella.</title>
        <authorList>
            <person name="Kim I.S."/>
        </authorList>
    </citation>
    <scope>NUCLEOTIDE SEQUENCE</scope>
    <source>
        <strain evidence="2">SAP-2</strain>
    </source>
</reference>